<sequence length="202" mass="22037">MQFSSRSVESLVDELSKLPGVGKKSAQRLAFFLLKASRDDAMGLANAIRAIKDDVISCSECGNFTEDDPCMICTDPKRSRVVICVVEQPMDVLAIEASGGFRGQYHVLRGALNPLDKIGPDQIRARELVERVRRGEISEVILATNPNPPGEATAYFLSDLLQEFSVSVTRIARGIPVGGDLEYSDQATLARALEGRKPVETQ</sequence>
<comment type="function">
    <text evidence="7">May play a role in DNA repair. It seems to be involved in an RecBC-independent recombinational process of DNA repair. It may act with RecF and RecO.</text>
</comment>
<dbReference type="Pfam" id="PF21175">
    <property type="entry name" value="RecR_C"/>
    <property type="match status" value="1"/>
</dbReference>
<keyword evidence="1 7" id="KW-0479">Metal-binding</keyword>
<dbReference type="GO" id="GO:0006281">
    <property type="term" value="P:DNA repair"/>
    <property type="evidence" value="ECO:0007669"/>
    <property type="project" value="UniProtKB-UniRule"/>
</dbReference>
<dbReference type="Gene3D" id="6.10.250.240">
    <property type="match status" value="1"/>
</dbReference>
<evidence type="ECO:0000313" key="10">
    <source>
        <dbReference type="Proteomes" id="UP000547674"/>
    </source>
</evidence>
<dbReference type="InterPro" id="IPR023627">
    <property type="entry name" value="Rcmb_RecR"/>
</dbReference>
<keyword evidence="3 7" id="KW-0863">Zinc-finger</keyword>
<gene>
    <name evidence="7 9" type="primary">recR</name>
    <name evidence="9" type="ORF">HKN21_03090</name>
</gene>
<dbReference type="GO" id="GO:0003677">
    <property type="term" value="F:DNA binding"/>
    <property type="evidence" value="ECO:0007669"/>
    <property type="project" value="UniProtKB-UniRule"/>
</dbReference>
<evidence type="ECO:0000256" key="3">
    <source>
        <dbReference type="ARBA" id="ARBA00022771"/>
    </source>
</evidence>
<proteinExistence type="inferred from homology"/>
<dbReference type="InterPro" id="IPR006171">
    <property type="entry name" value="TOPRIM_dom"/>
</dbReference>
<dbReference type="Pfam" id="PF02132">
    <property type="entry name" value="RecR_ZnF"/>
    <property type="match status" value="1"/>
</dbReference>
<dbReference type="PANTHER" id="PTHR30446">
    <property type="entry name" value="RECOMBINATION PROTEIN RECR"/>
    <property type="match status" value="1"/>
</dbReference>
<dbReference type="GO" id="GO:0006310">
    <property type="term" value="P:DNA recombination"/>
    <property type="evidence" value="ECO:0007669"/>
    <property type="project" value="UniProtKB-UniRule"/>
</dbReference>
<evidence type="ECO:0000256" key="7">
    <source>
        <dbReference type="HAMAP-Rule" id="MF_00017"/>
    </source>
</evidence>
<reference evidence="9 10" key="1">
    <citation type="submission" date="2020-03" db="EMBL/GenBank/DDBJ databases">
        <title>Metabolic flexibility allows generalist bacteria to become dominant in a frequently disturbed ecosystem.</title>
        <authorList>
            <person name="Chen Y.-J."/>
            <person name="Leung P.M."/>
            <person name="Bay S.K."/>
            <person name="Hugenholtz P."/>
            <person name="Kessler A.J."/>
            <person name="Shelley G."/>
            <person name="Waite D.W."/>
            <person name="Cook P.L."/>
            <person name="Greening C."/>
        </authorList>
    </citation>
    <scope>NUCLEOTIDE SEQUENCE [LARGE SCALE GENOMIC DNA]</scope>
    <source>
        <strain evidence="9">SS_bin_28</strain>
    </source>
</reference>
<dbReference type="InterPro" id="IPR000093">
    <property type="entry name" value="DNA_Rcmb_RecR"/>
</dbReference>
<feature type="zinc finger region" description="C4-type" evidence="7">
    <location>
        <begin position="58"/>
        <end position="73"/>
    </location>
</feature>
<dbReference type="PROSITE" id="PS50880">
    <property type="entry name" value="TOPRIM"/>
    <property type="match status" value="1"/>
</dbReference>
<keyword evidence="6 7" id="KW-0234">DNA repair</keyword>
<organism evidence="9 10">
    <name type="scientific">Eiseniibacteriota bacterium</name>
    <dbReference type="NCBI Taxonomy" id="2212470"/>
    <lineage>
        <taxon>Bacteria</taxon>
        <taxon>Candidatus Eiseniibacteriota</taxon>
    </lineage>
</organism>
<dbReference type="InterPro" id="IPR034137">
    <property type="entry name" value="TOPRIM_RecR"/>
</dbReference>
<dbReference type="PROSITE" id="PS01300">
    <property type="entry name" value="RECR"/>
    <property type="match status" value="1"/>
</dbReference>
<dbReference type="Pfam" id="PF21176">
    <property type="entry name" value="RecR_HhH"/>
    <property type="match status" value="1"/>
</dbReference>
<evidence type="ECO:0000256" key="4">
    <source>
        <dbReference type="ARBA" id="ARBA00022833"/>
    </source>
</evidence>
<evidence type="ECO:0000313" key="9">
    <source>
        <dbReference type="EMBL" id="NNF05724.1"/>
    </source>
</evidence>
<comment type="similarity">
    <text evidence="7">Belongs to the RecR family.</text>
</comment>
<evidence type="ECO:0000256" key="5">
    <source>
        <dbReference type="ARBA" id="ARBA00023172"/>
    </source>
</evidence>
<dbReference type="SUPFAM" id="SSF111304">
    <property type="entry name" value="Recombination protein RecR"/>
    <property type="match status" value="1"/>
</dbReference>
<dbReference type="Gene3D" id="3.30.60.80">
    <property type="match status" value="1"/>
</dbReference>
<dbReference type="SMART" id="SM00493">
    <property type="entry name" value="TOPRIM"/>
    <property type="match status" value="1"/>
</dbReference>
<dbReference type="EMBL" id="JABDJR010000114">
    <property type="protein sequence ID" value="NNF05724.1"/>
    <property type="molecule type" value="Genomic_DNA"/>
</dbReference>
<name>A0A7Y2E9F2_UNCEI</name>
<dbReference type="Pfam" id="PF13662">
    <property type="entry name" value="Toprim_4"/>
    <property type="match status" value="1"/>
</dbReference>
<dbReference type="InterPro" id="IPR015967">
    <property type="entry name" value="Rcmb_RecR_Znf"/>
</dbReference>
<dbReference type="Proteomes" id="UP000547674">
    <property type="component" value="Unassembled WGS sequence"/>
</dbReference>
<dbReference type="CDD" id="cd01025">
    <property type="entry name" value="TOPRIM_recR"/>
    <property type="match status" value="1"/>
</dbReference>
<feature type="domain" description="Toprim" evidence="8">
    <location>
        <begin position="81"/>
        <end position="176"/>
    </location>
</feature>
<dbReference type="GO" id="GO:0008270">
    <property type="term" value="F:zinc ion binding"/>
    <property type="evidence" value="ECO:0007669"/>
    <property type="project" value="UniProtKB-KW"/>
</dbReference>
<keyword evidence="2 7" id="KW-0227">DNA damage</keyword>
<evidence type="ECO:0000259" key="8">
    <source>
        <dbReference type="PROSITE" id="PS50880"/>
    </source>
</evidence>
<evidence type="ECO:0000256" key="6">
    <source>
        <dbReference type="ARBA" id="ARBA00023204"/>
    </source>
</evidence>
<dbReference type="NCBIfam" id="TIGR00615">
    <property type="entry name" value="recR"/>
    <property type="match status" value="1"/>
</dbReference>
<dbReference type="Gene3D" id="1.10.8.420">
    <property type="entry name" value="RecR Domain 1"/>
    <property type="match status" value="1"/>
</dbReference>
<accession>A0A7Y2E9F2</accession>
<protein>
    <recommendedName>
        <fullName evidence="7">Recombination protein RecR</fullName>
    </recommendedName>
</protein>
<dbReference type="HAMAP" id="MF_00017">
    <property type="entry name" value="RecR"/>
    <property type="match status" value="1"/>
</dbReference>
<evidence type="ECO:0000256" key="1">
    <source>
        <dbReference type="ARBA" id="ARBA00022723"/>
    </source>
</evidence>
<keyword evidence="5 7" id="KW-0233">DNA recombination</keyword>
<keyword evidence="4 7" id="KW-0862">Zinc</keyword>
<dbReference type="Gene3D" id="3.40.1360.10">
    <property type="match status" value="1"/>
</dbReference>
<comment type="caution">
    <text evidence="9">The sequence shown here is derived from an EMBL/GenBank/DDBJ whole genome shotgun (WGS) entry which is preliminary data.</text>
</comment>
<dbReference type="AlphaFoldDB" id="A0A7Y2E9F2"/>
<dbReference type="PANTHER" id="PTHR30446:SF0">
    <property type="entry name" value="RECOMBINATION PROTEIN RECR"/>
    <property type="match status" value="1"/>
</dbReference>
<evidence type="ECO:0000256" key="2">
    <source>
        <dbReference type="ARBA" id="ARBA00022763"/>
    </source>
</evidence>